<gene>
    <name evidence="2" type="ORF">ElyMa_000494100</name>
</gene>
<dbReference type="AlphaFoldDB" id="A0AAV4FVW7"/>
<dbReference type="EMBL" id="BMAT01000942">
    <property type="protein sequence ID" value="GFR76863.1"/>
    <property type="molecule type" value="Genomic_DNA"/>
</dbReference>
<protein>
    <submittedName>
        <fullName evidence="2">Uncharacterized protein</fullName>
    </submittedName>
</protein>
<reference evidence="2 3" key="1">
    <citation type="journal article" date="2021" name="Elife">
        <title>Chloroplast acquisition without the gene transfer in kleptoplastic sea slugs, Plakobranchus ocellatus.</title>
        <authorList>
            <person name="Maeda T."/>
            <person name="Takahashi S."/>
            <person name="Yoshida T."/>
            <person name="Shimamura S."/>
            <person name="Takaki Y."/>
            <person name="Nagai Y."/>
            <person name="Toyoda A."/>
            <person name="Suzuki Y."/>
            <person name="Arimoto A."/>
            <person name="Ishii H."/>
            <person name="Satoh N."/>
            <person name="Nishiyama T."/>
            <person name="Hasebe M."/>
            <person name="Maruyama T."/>
            <person name="Minagawa J."/>
            <person name="Obokata J."/>
            <person name="Shigenobu S."/>
        </authorList>
    </citation>
    <scope>NUCLEOTIDE SEQUENCE [LARGE SCALE GENOMIC DNA]</scope>
</reference>
<evidence type="ECO:0000313" key="2">
    <source>
        <dbReference type="EMBL" id="GFR76863.1"/>
    </source>
</evidence>
<comment type="caution">
    <text evidence="2">The sequence shown here is derived from an EMBL/GenBank/DDBJ whole genome shotgun (WGS) entry which is preliminary data.</text>
</comment>
<feature type="compositionally biased region" description="Basic and acidic residues" evidence="1">
    <location>
        <begin position="1"/>
        <end position="12"/>
    </location>
</feature>
<name>A0AAV4FVW7_9GAST</name>
<sequence>MERLCYKTERQIRPIQGLEHHQGHRRQRQASSRRSGDGSKRSANSIKPEKSRPNRKNVQRSFGSTAPKTLFGRQCRAKRKYQPRQTIRSNCSKS</sequence>
<dbReference type="Proteomes" id="UP000762676">
    <property type="component" value="Unassembled WGS sequence"/>
</dbReference>
<organism evidence="2 3">
    <name type="scientific">Elysia marginata</name>
    <dbReference type="NCBI Taxonomy" id="1093978"/>
    <lineage>
        <taxon>Eukaryota</taxon>
        <taxon>Metazoa</taxon>
        <taxon>Spiralia</taxon>
        <taxon>Lophotrochozoa</taxon>
        <taxon>Mollusca</taxon>
        <taxon>Gastropoda</taxon>
        <taxon>Heterobranchia</taxon>
        <taxon>Euthyneura</taxon>
        <taxon>Panpulmonata</taxon>
        <taxon>Sacoglossa</taxon>
        <taxon>Placobranchoidea</taxon>
        <taxon>Plakobranchidae</taxon>
        <taxon>Elysia</taxon>
    </lineage>
</organism>
<feature type="compositionally biased region" description="Polar residues" evidence="1">
    <location>
        <begin position="83"/>
        <end position="94"/>
    </location>
</feature>
<keyword evidence="3" id="KW-1185">Reference proteome</keyword>
<evidence type="ECO:0000313" key="3">
    <source>
        <dbReference type="Proteomes" id="UP000762676"/>
    </source>
</evidence>
<proteinExistence type="predicted"/>
<accession>A0AAV4FVW7</accession>
<evidence type="ECO:0000256" key="1">
    <source>
        <dbReference type="SAM" id="MobiDB-lite"/>
    </source>
</evidence>
<feature type="region of interest" description="Disordered" evidence="1">
    <location>
        <begin position="1"/>
        <end position="94"/>
    </location>
</feature>